<protein>
    <submittedName>
        <fullName evidence="2">Glycosyl transferase GTA-type super family</fullName>
    </submittedName>
</protein>
<feature type="domain" description="Streptomycin biosynthesis protein StrF" evidence="1">
    <location>
        <begin position="3"/>
        <end position="189"/>
    </location>
</feature>
<dbReference type="Gene3D" id="3.90.550.10">
    <property type="entry name" value="Spore Coat Polysaccharide Biosynthesis Protein SpsA, Chain A"/>
    <property type="match status" value="1"/>
</dbReference>
<dbReference type="SUPFAM" id="SSF53448">
    <property type="entry name" value="Nucleotide-diphospho-sugar transferases"/>
    <property type="match status" value="1"/>
</dbReference>
<dbReference type="InterPro" id="IPR059123">
    <property type="entry name" value="StrF_dom"/>
</dbReference>
<comment type="caution">
    <text evidence="2">The sequence shown here is derived from an EMBL/GenBank/DDBJ whole genome shotgun (WGS) entry which is preliminary data.</text>
</comment>
<reference evidence="2 3" key="1">
    <citation type="journal article" date="2019" name="ISME J.">
        <title>Genome analyses of uncultured TG2/ZB3 bacteria in 'Margulisbacteria' specifically attached to ectosymbiotic spirochetes of protists in the termite gut.</title>
        <authorList>
            <person name="Utami Y.D."/>
            <person name="Kuwahara H."/>
            <person name="Igai K."/>
            <person name="Murakami T."/>
            <person name="Sugaya K."/>
            <person name="Morikawa T."/>
            <person name="Nagura Y."/>
            <person name="Yuki M."/>
            <person name="Deevong P."/>
            <person name="Inoue T."/>
            <person name="Kihara K."/>
            <person name="Lo N."/>
            <person name="Yamada A."/>
            <person name="Ohkuma M."/>
            <person name="Hongoh Y."/>
        </authorList>
    </citation>
    <scope>NUCLEOTIDE SEQUENCE [LARGE SCALE GENOMIC DNA]</scope>
    <source>
        <strain evidence="2">NkOx7-02</strain>
    </source>
</reference>
<proteinExistence type="predicted"/>
<accession>A0A388TIZ4</accession>
<dbReference type="Pfam" id="PF13712">
    <property type="entry name" value="Glyco_tranf_2_5"/>
    <property type="match status" value="1"/>
</dbReference>
<name>A0A388TIZ4_9BACT</name>
<sequence length="206" mass="23506">MLVPPDITVEYKAVRGASSMCAGYNQAMAESTAKYKVYLHQDAYIIYPYFIQRLRRLFESRSVGMAGLIGARTLPDSCVWWESENAYGRVIESSPGFLRDVECGEQSADKYAEVLVIDGLLLATQYDIPWRADLFKGWHFYDIAQGLEFRRAGYQTVVPRQPCPQVVHDCGIVNSADYLQYRDVFKAEYGAEVARQREDFAKSRII</sequence>
<evidence type="ECO:0000259" key="1">
    <source>
        <dbReference type="Pfam" id="PF13712"/>
    </source>
</evidence>
<dbReference type="Proteomes" id="UP000275925">
    <property type="component" value="Unassembled WGS sequence"/>
</dbReference>
<keyword evidence="2" id="KW-0808">Transferase</keyword>
<keyword evidence="3" id="KW-1185">Reference proteome</keyword>
<dbReference type="EMBL" id="BGZO01000068">
    <property type="protein sequence ID" value="GBR76941.1"/>
    <property type="molecule type" value="Genomic_DNA"/>
</dbReference>
<dbReference type="AlphaFoldDB" id="A0A388TIZ4"/>
<organism evidence="2 3">
    <name type="scientific">Candidatus Termititenax persephonae</name>
    <dbReference type="NCBI Taxonomy" id="2218525"/>
    <lineage>
        <taxon>Bacteria</taxon>
        <taxon>Bacillati</taxon>
        <taxon>Candidatus Margulisiibacteriota</taxon>
        <taxon>Candidatus Termititenacia</taxon>
        <taxon>Candidatus Termititenacales</taxon>
        <taxon>Candidatus Termititenacaceae</taxon>
        <taxon>Candidatus Termititenax</taxon>
    </lineage>
</organism>
<dbReference type="GO" id="GO:0016740">
    <property type="term" value="F:transferase activity"/>
    <property type="evidence" value="ECO:0007669"/>
    <property type="project" value="UniProtKB-KW"/>
</dbReference>
<gene>
    <name evidence="2" type="ORF">NO2_1413</name>
</gene>
<evidence type="ECO:0000313" key="3">
    <source>
        <dbReference type="Proteomes" id="UP000275925"/>
    </source>
</evidence>
<evidence type="ECO:0000313" key="2">
    <source>
        <dbReference type="EMBL" id="GBR76941.1"/>
    </source>
</evidence>
<dbReference type="InterPro" id="IPR029044">
    <property type="entry name" value="Nucleotide-diphossugar_trans"/>
</dbReference>